<keyword evidence="3" id="KW-1185">Reference proteome</keyword>
<evidence type="ECO:0000256" key="1">
    <source>
        <dbReference type="SAM" id="Phobius"/>
    </source>
</evidence>
<evidence type="ECO:0000313" key="3">
    <source>
        <dbReference type="Proteomes" id="UP000198885"/>
    </source>
</evidence>
<reference evidence="2 3" key="1">
    <citation type="submission" date="2016-10" db="EMBL/GenBank/DDBJ databases">
        <authorList>
            <person name="de Groot N.N."/>
        </authorList>
    </citation>
    <scope>NUCLEOTIDE SEQUENCE [LARGE SCALE GENOMIC DNA]</scope>
    <source>
        <strain evidence="2 3">DSM 23042</strain>
    </source>
</reference>
<keyword evidence="1" id="KW-1133">Transmembrane helix</keyword>
<dbReference type="AlphaFoldDB" id="A0A1H9PCK3"/>
<feature type="transmembrane region" description="Helical" evidence="1">
    <location>
        <begin position="20"/>
        <end position="39"/>
    </location>
</feature>
<dbReference type="Proteomes" id="UP000198885">
    <property type="component" value="Unassembled WGS sequence"/>
</dbReference>
<keyword evidence="1" id="KW-0812">Transmembrane</keyword>
<evidence type="ECO:0000313" key="2">
    <source>
        <dbReference type="EMBL" id="SER45910.1"/>
    </source>
</evidence>
<dbReference type="EMBL" id="FOGU01000001">
    <property type="protein sequence ID" value="SER45910.1"/>
    <property type="molecule type" value="Genomic_DNA"/>
</dbReference>
<name>A0A1H9PCK3_9RHOB</name>
<protein>
    <submittedName>
        <fullName evidence="2">Uncharacterized protein</fullName>
    </submittedName>
</protein>
<proteinExistence type="predicted"/>
<organism evidence="2 3">
    <name type="scientific">Tranquillimonas rosea</name>
    <dbReference type="NCBI Taxonomy" id="641238"/>
    <lineage>
        <taxon>Bacteria</taxon>
        <taxon>Pseudomonadati</taxon>
        <taxon>Pseudomonadota</taxon>
        <taxon>Alphaproteobacteria</taxon>
        <taxon>Rhodobacterales</taxon>
        <taxon>Roseobacteraceae</taxon>
        <taxon>Tranquillimonas</taxon>
    </lineage>
</organism>
<dbReference type="RefSeq" id="WP_268874170.1">
    <property type="nucleotide sequence ID" value="NZ_CBDDGO010000004.1"/>
</dbReference>
<keyword evidence="1" id="KW-0472">Membrane</keyword>
<sequence>MITDVKAVIHRSSDTLPQDFVGAAALVVLLIGGLYLPGLF</sequence>
<dbReference type="STRING" id="641238.SAMN04490244_101121"/>
<gene>
    <name evidence="2" type="ORF">SAMN04490244_101121</name>
</gene>
<accession>A0A1H9PCK3</accession>